<dbReference type="InterPro" id="IPR049449">
    <property type="entry name" value="TesB_ACOT8-like_N"/>
</dbReference>
<proteinExistence type="predicted"/>
<organism evidence="3 4">
    <name type="scientific">Nocardioides acrostichi</name>
    <dbReference type="NCBI Taxonomy" id="2784339"/>
    <lineage>
        <taxon>Bacteria</taxon>
        <taxon>Bacillati</taxon>
        <taxon>Actinomycetota</taxon>
        <taxon>Actinomycetes</taxon>
        <taxon>Propionibacteriales</taxon>
        <taxon>Nocardioidaceae</taxon>
        <taxon>Nocardioides</taxon>
    </lineage>
</organism>
<feature type="domain" description="Acyl-CoA thioesterase-like C-terminal" evidence="2">
    <location>
        <begin position="138"/>
        <end position="265"/>
    </location>
</feature>
<evidence type="ECO:0000259" key="1">
    <source>
        <dbReference type="Pfam" id="PF13622"/>
    </source>
</evidence>
<dbReference type="RefSeq" id="WP_194502316.1">
    <property type="nucleotide sequence ID" value="NZ_JADIVZ010000002.1"/>
</dbReference>
<dbReference type="InterPro" id="IPR042171">
    <property type="entry name" value="Acyl-CoA_hotdog"/>
</dbReference>
<dbReference type="InterPro" id="IPR029069">
    <property type="entry name" value="HotDog_dom_sf"/>
</dbReference>
<dbReference type="InterPro" id="IPR052389">
    <property type="entry name" value="Sec_Metab_Biosynth-Assoc"/>
</dbReference>
<feature type="domain" description="Acyl-CoA thioesterase-like N-terminal HotDog" evidence="1">
    <location>
        <begin position="27"/>
        <end position="108"/>
    </location>
</feature>
<dbReference type="PANTHER" id="PTHR38110:SF1">
    <property type="entry name" value="THIOESTERASE DOMAIN-CONTAINING PROTEIN"/>
    <property type="match status" value="1"/>
</dbReference>
<dbReference type="Pfam" id="PF20789">
    <property type="entry name" value="4HBT_3C"/>
    <property type="match status" value="1"/>
</dbReference>
<keyword evidence="4" id="KW-1185">Reference proteome</keyword>
<protein>
    <submittedName>
        <fullName evidence="3">Thioesterase family protein</fullName>
    </submittedName>
</protein>
<dbReference type="Pfam" id="PF13622">
    <property type="entry name" value="4HBT_3"/>
    <property type="match status" value="1"/>
</dbReference>
<dbReference type="InterPro" id="IPR049450">
    <property type="entry name" value="ACOT8-like_C"/>
</dbReference>
<dbReference type="Proteomes" id="UP000656804">
    <property type="component" value="Unassembled WGS sequence"/>
</dbReference>
<name>A0A930Y6K7_9ACTN</name>
<gene>
    <name evidence="3" type="ORF">ISG29_05040</name>
</gene>
<dbReference type="EMBL" id="JADIVZ010000002">
    <property type="protein sequence ID" value="MBF4161046.1"/>
    <property type="molecule type" value="Genomic_DNA"/>
</dbReference>
<dbReference type="Gene3D" id="2.40.160.210">
    <property type="entry name" value="Acyl-CoA thioesterase, double hotdog domain"/>
    <property type="match status" value="1"/>
</dbReference>
<dbReference type="SUPFAM" id="SSF54637">
    <property type="entry name" value="Thioesterase/thiol ester dehydrase-isomerase"/>
    <property type="match status" value="1"/>
</dbReference>
<reference evidence="3" key="1">
    <citation type="submission" date="2020-11" db="EMBL/GenBank/DDBJ databases">
        <title>Nocardioides sp. CBS4Y-1, whole genome shotgun sequence.</title>
        <authorList>
            <person name="Tuo L."/>
        </authorList>
    </citation>
    <scope>NUCLEOTIDE SEQUENCE</scope>
    <source>
        <strain evidence="3">CBS4Y-1</strain>
    </source>
</reference>
<accession>A0A930Y6K7</accession>
<dbReference type="PANTHER" id="PTHR38110">
    <property type="entry name" value="CHROMOSOME 23, WHOLE GENOME SHOTGUN SEQUENCE"/>
    <property type="match status" value="1"/>
</dbReference>
<evidence type="ECO:0000313" key="4">
    <source>
        <dbReference type="Proteomes" id="UP000656804"/>
    </source>
</evidence>
<evidence type="ECO:0000313" key="3">
    <source>
        <dbReference type="EMBL" id="MBF4161046.1"/>
    </source>
</evidence>
<sequence>MTTPTPVSFADAIALELDGDDLVGHVAEGWDVFGIPHGGYLLALAGNAVLTASGAPDLFTITTHYLRKASYAPIRFRVERVGGSRRFTTVTATATQGDDVVLSIMASVGDRSSIEGPAWRHAEPWDAGAATLSPRAGTPEMEAGGMPTPGVAHRSGERIDRASLGFATGAPDGSAEIRAVTDLLPADQLGALVACDVTPPAVWNAVGATGWVPTVELTAHVRARTGIGPLAVVASTHHVEGGFLDEDALVHDSEGRLIVQSRQLARYTA</sequence>
<evidence type="ECO:0000259" key="2">
    <source>
        <dbReference type="Pfam" id="PF20789"/>
    </source>
</evidence>
<dbReference type="AlphaFoldDB" id="A0A930Y6K7"/>
<comment type="caution">
    <text evidence="3">The sequence shown here is derived from an EMBL/GenBank/DDBJ whole genome shotgun (WGS) entry which is preliminary data.</text>
</comment>